<comment type="similarity">
    <text evidence="1">Belongs to the LysR transcriptional regulatory family.</text>
</comment>
<evidence type="ECO:0000313" key="6">
    <source>
        <dbReference type="EMBL" id="AAQ90169.1"/>
    </source>
</evidence>
<dbReference type="PANTHER" id="PTHR30537">
    <property type="entry name" value="HTH-TYPE TRANSCRIPTIONAL REGULATOR"/>
    <property type="match status" value="1"/>
</dbReference>
<evidence type="ECO:0000256" key="1">
    <source>
        <dbReference type="ARBA" id="ARBA00009437"/>
    </source>
</evidence>
<dbReference type="Gene3D" id="1.10.10.10">
    <property type="entry name" value="Winged helix-like DNA-binding domain superfamily/Winged helix DNA-binding domain"/>
    <property type="match status" value="1"/>
</dbReference>
<evidence type="ECO:0000256" key="3">
    <source>
        <dbReference type="ARBA" id="ARBA00023125"/>
    </source>
</evidence>
<dbReference type="AlphaFoldDB" id="Q6TLK2"/>
<sequence>MKTLGFSDDFDLYISVALTGSFSETGRVFEMPASSVMRRINNLEEKLETRLINRSTKKLVLTETGALFLKHARKIPRNINQARNEIKEHTSSAVGTLRVSAPVAFGRRHIAPLVSTLLKKNPGLKLDFSLNDRIADPVGEKLDLCIRLGILPDSSLICSKLAGLRRVLCASPEYLLKHGLPRTPEELERHTCLQHNGCSNASLSWQFSSADITRRIRISPVSRLSVNSAELLVEGALQGLGIIHAPTWLVHEEVASGRLVTFLDRHALPEQDQGGIYALRPQGSVVPAKISLFLSELKSAIGETPYWDLPFQQTPAQLARLLLTSASRTTTLSRSTTTNRVSS</sequence>
<dbReference type="Pfam" id="PF00126">
    <property type="entry name" value="HTH_1"/>
    <property type="match status" value="1"/>
</dbReference>
<dbReference type="InterPro" id="IPR005119">
    <property type="entry name" value="LysR_subst-bd"/>
</dbReference>
<dbReference type="EMBL" id="AY394844">
    <property type="protein sequence ID" value="AAQ90169.1"/>
    <property type="molecule type" value="Genomic_DNA"/>
</dbReference>
<dbReference type="CDD" id="cd08422">
    <property type="entry name" value="PBP2_CrgA_like"/>
    <property type="match status" value="1"/>
</dbReference>
<name>Q6TLK2_9PSED</name>
<keyword evidence="2" id="KW-0805">Transcription regulation</keyword>
<dbReference type="InterPro" id="IPR036388">
    <property type="entry name" value="WH-like_DNA-bd_sf"/>
</dbReference>
<feature type="domain" description="HTH lysR-type" evidence="5">
    <location>
        <begin position="16"/>
        <end position="62"/>
    </location>
</feature>
<dbReference type="InterPro" id="IPR036390">
    <property type="entry name" value="WH_DNA-bd_sf"/>
</dbReference>
<evidence type="ECO:0000256" key="2">
    <source>
        <dbReference type="ARBA" id="ARBA00023015"/>
    </source>
</evidence>
<dbReference type="PANTHER" id="PTHR30537:SF5">
    <property type="entry name" value="HTH-TYPE TRANSCRIPTIONAL ACTIVATOR TTDR-RELATED"/>
    <property type="match status" value="1"/>
</dbReference>
<dbReference type="SUPFAM" id="SSF46785">
    <property type="entry name" value="Winged helix' DNA-binding domain"/>
    <property type="match status" value="1"/>
</dbReference>
<evidence type="ECO:0000256" key="4">
    <source>
        <dbReference type="ARBA" id="ARBA00023163"/>
    </source>
</evidence>
<dbReference type="SUPFAM" id="SSF53850">
    <property type="entry name" value="Periplasmic binding protein-like II"/>
    <property type="match status" value="1"/>
</dbReference>
<reference evidence="6" key="1">
    <citation type="journal article" date="2004" name="FEMS Microbiol. Lett.">
        <title>Identification and characterization of pltZ, a gene involved in the repression of pyoluteorin biosynthesis in Pseudomonas sp. M18.</title>
        <authorList>
            <person name="Huang X."/>
            <person name="Zhu D."/>
            <person name="Ge Y."/>
            <person name="Hu H."/>
            <person name="Zhang X."/>
            <person name="Xu Y."/>
        </authorList>
    </citation>
    <scope>NUCLEOTIDE SEQUENCE</scope>
    <source>
        <strain evidence="6">M18</strain>
    </source>
</reference>
<gene>
    <name evidence="6" type="primary">pltR</name>
</gene>
<evidence type="ECO:0000259" key="5">
    <source>
        <dbReference type="PROSITE" id="PS50931"/>
    </source>
</evidence>
<protein>
    <submittedName>
        <fullName evidence="6">PltR</fullName>
    </submittedName>
</protein>
<reference evidence="6" key="2">
    <citation type="journal article" date="2006" name="Gene">
        <title>Identification and characterization of a putative ABC transporter PltHIJKN required for pyoluteorin production in Pseudomonas sp. M18.</title>
        <authorList>
            <person name="Huang X."/>
            <person name="Yan A."/>
            <person name="Zhang X."/>
            <person name="Xu Y."/>
        </authorList>
    </citation>
    <scope>NUCLEOTIDE SEQUENCE</scope>
    <source>
        <strain evidence="6">M18</strain>
    </source>
</reference>
<dbReference type="InterPro" id="IPR000847">
    <property type="entry name" value="LysR_HTH_N"/>
</dbReference>
<dbReference type="GO" id="GO:0003677">
    <property type="term" value="F:DNA binding"/>
    <property type="evidence" value="ECO:0007669"/>
    <property type="project" value="UniProtKB-KW"/>
</dbReference>
<dbReference type="FunFam" id="3.40.190.290:FF:000001">
    <property type="entry name" value="Transcriptional regulator, LysR family"/>
    <property type="match status" value="1"/>
</dbReference>
<dbReference type="PROSITE" id="PS50931">
    <property type="entry name" value="HTH_LYSR"/>
    <property type="match status" value="1"/>
</dbReference>
<dbReference type="Pfam" id="PF03466">
    <property type="entry name" value="LysR_substrate"/>
    <property type="match status" value="1"/>
</dbReference>
<dbReference type="GO" id="GO:0003700">
    <property type="term" value="F:DNA-binding transcription factor activity"/>
    <property type="evidence" value="ECO:0007669"/>
    <property type="project" value="InterPro"/>
</dbReference>
<keyword evidence="3" id="KW-0238">DNA-binding</keyword>
<dbReference type="Gene3D" id="3.40.190.290">
    <property type="match status" value="1"/>
</dbReference>
<accession>Q6TLK2</accession>
<keyword evidence="4" id="KW-0804">Transcription</keyword>
<organism evidence="6">
    <name type="scientific">Pseudomonas sp. M18</name>
    <dbReference type="NCBI Taxonomy" id="228095"/>
    <lineage>
        <taxon>Bacteria</taxon>
        <taxon>Pseudomonadati</taxon>
        <taxon>Pseudomonadota</taxon>
        <taxon>Gammaproteobacteria</taxon>
        <taxon>Pseudomonadales</taxon>
        <taxon>Pseudomonadaceae</taxon>
        <taxon>Pseudomonas</taxon>
    </lineage>
</organism>
<proteinExistence type="inferred from homology"/>
<dbReference type="InterPro" id="IPR058163">
    <property type="entry name" value="LysR-type_TF_proteobact-type"/>
</dbReference>